<evidence type="ECO:0000313" key="1">
    <source>
        <dbReference type="EMBL" id="KAF9531764.1"/>
    </source>
</evidence>
<dbReference type="EMBL" id="MU157834">
    <property type="protein sequence ID" value="KAF9531764.1"/>
    <property type="molecule type" value="Genomic_DNA"/>
</dbReference>
<comment type="caution">
    <text evidence="1">The sequence shown here is derived from an EMBL/GenBank/DDBJ whole genome shotgun (WGS) entry which is preliminary data.</text>
</comment>
<dbReference type="PROSITE" id="PS51257">
    <property type="entry name" value="PROKAR_LIPOPROTEIN"/>
    <property type="match status" value="1"/>
</dbReference>
<keyword evidence="2" id="KW-1185">Reference proteome</keyword>
<accession>A0A9P6EMQ3</accession>
<dbReference type="Proteomes" id="UP000807306">
    <property type="component" value="Unassembled WGS sequence"/>
</dbReference>
<organism evidence="1 2">
    <name type="scientific">Crepidotus variabilis</name>
    <dbReference type="NCBI Taxonomy" id="179855"/>
    <lineage>
        <taxon>Eukaryota</taxon>
        <taxon>Fungi</taxon>
        <taxon>Dikarya</taxon>
        <taxon>Basidiomycota</taxon>
        <taxon>Agaricomycotina</taxon>
        <taxon>Agaricomycetes</taxon>
        <taxon>Agaricomycetidae</taxon>
        <taxon>Agaricales</taxon>
        <taxon>Agaricineae</taxon>
        <taxon>Crepidotaceae</taxon>
        <taxon>Crepidotus</taxon>
    </lineage>
</organism>
<protein>
    <submittedName>
        <fullName evidence="1">Uncharacterized protein</fullName>
    </submittedName>
</protein>
<evidence type="ECO:0000313" key="2">
    <source>
        <dbReference type="Proteomes" id="UP000807306"/>
    </source>
</evidence>
<dbReference type="AlphaFoldDB" id="A0A9P6EMQ3"/>
<sequence>MTFGRCCFSRTWHQVIGTISVGALSCRLQLPKSSQPSYFKFLDPRVFLLRRAEITWLELISDHRRHLPKWQSCAL</sequence>
<reference evidence="1" key="1">
    <citation type="submission" date="2020-11" db="EMBL/GenBank/DDBJ databases">
        <authorList>
            <consortium name="DOE Joint Genome Institute"/>
            <person name="Ahrendt S."/>
            <person name="Riley R."/>
            <person name="Andreopoulos W."/>
            <person name="Labutti K."/>
            <person name="Pangilinan J."/>
            <person name="Ruiz-Duenas F.J."/>
            <person name="Barrasa J.M."/>
            <person name="Sanchez-Garcia M."/>
            <person name="Camarero S."/>
            <person name="Miyauchi S."/>
            <person name="Serrano A."/>
            <person name="Linde D."/>
            <person name="Babiker R."/>
            <person name="Drula E."/>
            <person name="Ayuso-Fernandez I."/>
            <person name="Pacheco R."/>
            <person name="Padilla G."/>
            <person name="Ferreira P."/>
            <person name="Barriuso J."/>
            <person name="Kellner H."/>
            <person name="Castanera R."/>
            <person name="Alfaro M."/>
            <person name="Ramirez L."/>
            <person name="Pisabarro A.G."/>
            <person name="Kuo A."/>
            <person name="Tritt A."/>
            <person name="Lipzen A."/>
            <person name="He G."/>
            <person name="Yan M."/>
            <person name="Ng V."/>
            <person name="Cullen D."/>
            <person name="Martin F."/>
            <person name="Rosso M.-N."/>
            <person name="Henrissat B."/>
            <person name="Hibbett D."/>
            <person name="Martinez A.T."/>
            <person name="Grigoriev I.V."/>
        </authorList>
    </citation>
    <scope>NUCLEOTIDE SEQUENCE</scope>
    <source>
        <strain evidence="1">CBS 506.95</strain>
    </source>
</reference>
<name>A0A9P6EMQ3_9AGAR</name>
<gene>
    <name evidence="1" type="ORF">CPB83DRAFT_848686</name>
</gene>
<proteinExistence type="predicted"/>